<evidence type="ECO:0000256" key="1">
    <source>
        <dbReference type="SAM" id="Phobius"/>
    </source>
</evidence>
<name>A0A0E9UQY0_ANGAN</name>
<dbReference type="AlphaFoldDB" id="A0A0E9UQY0"/>
<protein>
    <submittedName>
        <fullName evidence="2">Uncharacterized protein</fullName>
    </submittedName>
</protein>
<keyword evidence="1" id="KW-0812">Transmembrane</keyword>
<accession>A0A0E9UQY0</accession>
<dbReference type="EMBL" id="GBXM01040328">
    <property type="protein sequence ID" value="JAH68249.1"/>
    <property type="molecule type" value="Transcribed_RNA"/>
</dbReference>
<keyword evidence="1" id="KW-1133">Transmembrane helix</keyword>
<sequence length="33" mass="3833">MIELVHVFQLLYVFAFMLFITKTGCSPPFLNVL</sequence>
<feature type="transmembrane region" description="Helical" evidence="1">
    <location>
        <begin position="6"/>
        <end position="25"/>
    </location>
</feature>
<evidence type="ECO:0000313" key="2">
    <source>
        <dbReference type="EMBL" id="JAH68249.1"/>
    </source>
</evidence>
<proteinExistence type="predicted"/>
<organism evidence="2">
    <name type="scientific">Anguilla anguilla</name>
    <name type="common">European freshwater eel</name>
    <name type="synonym">Muraena anguilla</name>
    <dbReference type="NCBI Taxonomy" id="7936"/>
    <lineage>
        <taxon>Eukaryota</taxon>
        <taxon>Metazoa</taxon>
        <taxon>Chordata</taxon>
        <taxon>Craniata</taxon>
        <taxon>Vertebrata</taxon>
        <taxon>Euteleostomi</taxon>
        <taxon>Actinopterygii</taxon>
        <taxon>Neopterygii</taxon>
        <taxon>Teleostei</taxon>
        <taxon>Anguilliformes</taxon>
        <taxon>Anguillidae</taxon>
        <taxon>Anguilla</taxon>
    </lineage>
</organism>
<reference evidence="2" key="1">
    <citation type="submission" date="2014-11" db="EMBL/GenBank/DDBJ databases">
        <authorList>
            <person name="Amaro Gonzalez C."/>
        </authorList>
    </citation>
    <scope>NUCLEOTIDE SEQUENCE</scope>
</reference>
<reference evidence="2" key="2">
    <citation type="journal article" date="2015" name="Fish Shellfish Immunol.">
        <title>Early steps in the European eel (Anguilla anguilla)-Vibrio vulnificus interaction in the gills: Role of the RtxA13 toxin.</title>
        <authorList>
            <person name="Callol A."/>
            <person name="Pajuelo D."/>
            <person name="Ebbesson L."/>
            <person name="Teles M."/>
            <person name="MacKenzie S."/>
            <person name="Amaro C."/>
        </authorList>
    </citation>
    <scope>NUCLEOTIDE SEQUENCE</scope>
</reference>
<keyword evidence="1" id="KW-0472">Membrane</keyword>